<dbReference type="Proteomes" id="UP000295560">
    <property type="component" value="Unassembled WGS sequence"/>
</dbReference>
<proteinExistence type="predicted"/>
<organism evidence="1 2">
    <name type="scientific">Pseudonocardia endophytica</name>
    <dbReference type="NCBI Taxonomy" id="401976"/>
    <lineage>
        <taxon>Bacteria</taxon>
        <taxon>Bacillati</taxon>
        <taxon>Actinomycetota</taxon>
        <taxon>Actinomycetes</taxon>
        <taxon>Pseudonocardiales</taxon>
        <taxon>Pseudonocardiaceae</taxon>
        <taxon>Pseudonocardia</taxon>
    </lineage>
</organism>
<keyword evidence="2" id="KW-1185">Reference proteome</keyword>
<dbReference type="AlphaFoldDB" id="A0A4R1HXF3"/>
<protein>
    <submittedName>
        <fullName evidence="1">Uncharacterized protein</fullName>
    </submittedName>
</protein>
<dbReference type="RefSeq" id="WP_132430921.1">
    <property type="nucleotide sequence ID" value="NZ_SMFZ01000002.1"/>
</dbReference>
<accession>A0A4R1HXF3</accession>
<reference evidence="1 2" key="1">
    <citation type="submission" date="2019-03" db="EMBL/GenBank/DDBJ databases">
        <title>Sequencing the genomes of 1000 actinobacteria strains.</title>
        <authorList>
            <person name="Klenk H.-P."/>
        </authorList>
    </citation>
    <scope>NUCLEOTIDE SEQUENCE [LARGE SCALE GENOMIC DNA]</scope>
    <source>
        <strain evidence="1 2">DSM 44969</strain>
    </source>
</reference>
<sequence>MNDHESSGAATTDWIPRLTRLADDVDVGLPPRATSDAIRAIVTDLVQAQHRAAVLANVCGGTRF</sequence>
<dbReference type="EMBL" id="SMFZ01000002">
    <property type="protein sequence ID" value="TCK22222.1"/>
    <property type="molecule type" value="Genomic_DNA"/>
</dbReference>
<evidence type="ECO:0000313" key="2">
    <source>
        <dbReference type="Proteomes" id="UP000295560"/>
    </source>
</evidence>
<gene>
    <name evidence="1" type="ORF">EV378_6222</name>
</gene>
<name>A0A4R1HXF3_PSEEN</name>
<comment type="caution">
    <text evidence="1">The sequence shown here is derived from an EMBL/GenBank/DDBJ whole genome shotgun (WGS) entry which is preliminary data.</text>
</comment>
<evidence type="ECO:0000313" key="1">
    <source>
        <dbReference type="EMBL" id="TCK22222.1"/>
    </source>
</evidence>